<reference evidence="8 9" key="1">
    <citation type="journal article" date="2018" name="ISME J.">
        <title>Endosymbiont genomes yield clues of tubeworm success.</title>
        <authorList>
            <person name="Li Y."/>
            <person name="Liles M.R."/>
            <person name="Halanych K.M."/>
        </authorList>
    </citation>
    <scope>NUCLEOTIDE SEQUENCE [LARGE SCALE GENOMIC DNA]</scope>
    <source>
        <strain evidence="8">A1462</strain>
    </source>
</reference>
<keyword evidence="4 5" id="KW-0413">Isomerase</keyword>
<feature type="domain" description="PPIase FKBP-type" evidence="7">
    <location>
        <begin position="11"/>
        <end position="85"/>
    </location>
</feature>
<dbReference type="AlphaFoldDB" id="A0A370DAY0"/>
<gene>
    <name evidence="8" type="ORF">DIZ78_16575</name>
</gene>
<dbReference type="Pfam" id="PF00254">
    <property type="entry name" value="FKBP_C"/>
    <property type="match status" value="1"/>
</dbReference>
<dbReference type="PANTHER" id="PTHR47861">
    <property type="entry name" value="FKBP-TYPE PEPTIDYL-PROLYL CIS-TRANS ISOMERASE SLYD"/>
    <property type="match status" value="1"/>
</dbReference>
<dbReference type="Gene3D" id="2.40.10.330">
    <property type="match status" value="1"/>
</dbReference>
<comment type="similarity">
    <text evidence="2 6">Belongs to the FKBP-type PPIase family.</text>
</comment>
<dbReference type="GO" id="GO:0003755">
    <property type="term" value="F:peptidyl-prolyl cis-trans isomerase activity"/>
    <property type="evidence" value="ECO:0007669"/>
    <property type="project" value="UniProtKB-UniRule"/>
</dbReference>
<evidence type="ECO:0000256" key="3">
    <source>
        <dbReference type="ARBA" id="ARBA00023110"/>
    </source>
</evidence>
<proteinExistence type="inferred from homology"/>
<evidence type="ECO:0000313" key="8">
    <source>
        <dbReference type="EMBL" id="RDH82045.1"/>
    </source>
</evidence>
<dbReference type="SUPFAM" id="SSF54534">
    <property type="entry name" value="FKBP-like"/>
    <property type="match status" value="1"/>
</dbReference>
<evidence type="ECO:0000256" key="2">
    <source>
        <dbReference type="ARBA" id="ARBA00006577"/>
    </source>
</evidence>
<protein>
    <recommendedName>
        <fullName evidence="6">Peptidyl-prolyl cis-trans isomerase</fullName>
        <ecNumber evidence="6">5.2.1.8</ecNumber>
    </recommendedName>
</protein>
<evidence type="ECO:0000256" key="5">
    <source>
        <dbReference type="PROSITE-ProRule" id="PRU00277"/>
    </source>
</evidence>
<keyword evidence="3 5" id="KW-0697">Rotamase</keyword>
<dbReference type="PANTHER" id="PTHR47861:SF4">
    <property type="entry name" value="FKBP-TYPE 16 KDA PEPTIDYL-PROLYL CIS-TRANS ISOMERASE"/>
    <property type="match status" value="1"/>
</dbReference>
<dbReference type="EC" id="5.2.1.8" evidence="6"/>
<name>A0A370DAY0_9GAMM</name>
<evidence type="ECO:0000256" key="1">
    <source>
        <dbReference type="ARBA" id="ARBA00000971"/>
    </source>
</evidence>
<dbReference type="InterPro" id="IPR048261">
    <property type="entry name" value="SlpA/SlyD-like_ins_sf"/>
</dbReference>
<evidence type="ECO:0000259" key="7">
    <source>
        <dbReference type="PROSITE" id="PS50059"/>
    </source>
</evidence>
<evidence type="ECO:0000256" key="4">
    <source>
        <dbReference type="ARBA" id="ARBA00023235"/>
    </source>
</evidence>
<accession>A0A370DAY0</accession>
<organism evidence="8 9">
    <name type="scientific">endosymbiont of Escarpia spicata</name>
    <dbReference type="NCBI Taxonomy" id="2200908"/>
    <lineage>
        <taxon>Bacteria</taxon>
        <taxon>Pseudomonadati</taxon>
        <taxon>Pseudomonadota</taxon>
        <taxon>Gammaproteobacteria</taxon>
        <taxon>sulfur-oxidizing symbionts</taxon>
    </lineage>
</organism>
<dbReference type="EMBL" id="QFXE01000021">
    <property type="protein sequence ID" value="RDH82045.1"/>
    <property type="molecule type" value="Genomic_DNA"/>
</dbReference>
<comment type="caution">
    <text evidence="8">The sequence shown here is derived from an EMBL/GenBank/DDBJ whole genome shotgun (WGS) entry which is preliminary data.</text>
</comment>
<evidence type="ECO:0000313" key="9">
    <source>
        <dbReference type="Proteomes" id="UP000254771"/>
    </source>
</evidence>
<dbReference type="InterPro" id="IPR001179">
    <property type="entry name" value="PPIase_FKBP_dom"/>
</dbReference>
<dbReference type="InterPro" id="IPR046357">
    <property type="entry name" value="PPIase_dom_sf"/>
</dbReference>
<dbReference type="Gene3D" id="3.10.50.40">
    <property type="match status" value="1"/>
</dbReference>
<comment type="catalytic activity">
    <reaction evidence="1 5 6">
        <text>[protein]-peptidylproline (omega=180) = [protein]-peptidylproline (omega=0)</text>
        <dbReference type="Rhea" id="RHEA:16237"/>
        <dbReference type="Rhea" id="RHEA-COMP:10747"/>
        <dbReference type="Rhea" id="RHEA-COMP:10748"/>
        <dbReference type="ChEBI" id="CHEBI:83833"/>
        <dbReference type="ChEBI" id="CHEBI:83834"/>
        <dbReference type="EC" id="5.2.1.8"/>
    </reaction>
</comment>
<keyword evidence="9" id="KW-1185">Reference proteome</keyword>
<sequence length="157" mass="17080">MNENRAEIIPGSGVTMHFSLTLPDGTEAISTYDDEPLTFNMGDGNMIPGLELALYGLRPGMEQTLMLTADQAFGTRDEEKVHPVPREDFPQEMVLEPGQVVAFNTPAGDELAGIILTLEETRVVVDFNHPLAGREVSFRVSILDVQPPVTAQTTDGP</sequence>
<evidence type="ECO:0000256" key="6">
    <source>
        <dbReference type="RuleBase" id="RU003915"/>
    </source>
</evidence>
<dbReference type="Proteomes" id="UP000254771">
    <property type="component" value="Unassembled WGS sequence"/>
</dbReference>
<dbReference type="PROSITE" id="PS50059">
    <property type="entry name" value="FKBP_PPIASE"/>
    <property type="match status" value="1"/>
</dbReference>